<dbReference type="Gene3D" id="2.60.40.10">
    <property type="entry name" value="Immunoglobulins"/>
    <property type="match status" value="1"/>
</dbReference>
<gene>
    <name evidence="9" type="ORF">PEDI_50240</name>
</gene>
<dbReference type="PANTHER" id="PTHR46323">
    <property type="entry name" value="BETA-GALACTOSIDASE"/>
    <property type="match status" value="1"/>
</dbReference>
<evidence type="ECO:0000256" key="7">
    <source>
        <dbReference type="ARBA" id="ARBA00023295"/>
    </source>
</evidence>
<dbReference type="InterPro" id="IPR036156">
    <property type="entry name" value="Beta-gal/glucu_dom_sf"/>
</dbReference>
<comment type="caution">
    <text evidence="9">The sequence shown here is derived from an EMBL/GenBank/DDBJ whole genome shotgun (WGS) entry which is preliminary data.</text>
</comment>
<name>A0AAN4W541_9BACT</name>
<dbReference type="PANTHER" id="PTHR46323:SF2">
    <property type="entry name" value="BETA-GALACTOSIDASE"/>
    <property type="match status" value="1"/>
</dbReference>
<comment type="subunit">
    <text evidence="3">Monomer.</text>
</comment>
<dbReference type="GO" id="GO:0009341">
    <property type="term" value="C:beta-galactosidase complex"/>
    <property type="evidence" value="ECO:0007669"/>
    <property type="project" value="InterPro"/>
</dbReference>
<dbReference type="GO" id="GO:0030246">
    <property type="term" value="F:carbohydrate binding"/>
    <property type="evidence" value="ECO:0007669"/>
    <property type="project" value="InterPro"/>
</dbReference>
<keyword evidence="6" id="KW-0106">Calcium</keyword>
<protein>
    <recommendedName>
        <fullName evidence="4">beta-galactosidase</fullName>
        <ecNumber evidence="4">3.2.1.23</ecNumber>
    </recommendedName>
</protein>
<reference evidence="9 10" key="1">
    <citation type="submission" date="2021-12" db="EMBL/GenBank/DDBJ databases">
        <title>Genome sequencing of bacteria with rrn-lacking chromosome and rrn-plasmid.</title>
        <authorList>
            <person name="Anda M."/>
            <person name="Iwasaki W."/>
        </authorList>
    </citation>
    <scope>NUCLEOTIDE SEQUENCE [LARGE SCALE GENOMIC DNA]</scope>
    <source>
        <strain evidence="9 10">NBRC 15940</strain>
    </source>
</reference>
<feature type="domain" description="Beta galactosidase small chain/" evidence="8">
    <location>
        <begin position="105"/>
        <end position="279"/>
    </location>
</feature>
<dbReference type="SUPFAM" id="SSF74650">
    <property type="entry name" value="Galactose mutarotase-like"/>
    <property type="match status" value="1"/>
</dbReference>
<evidence type="ECO:0000313" key="9">
    <source>
        <dbReference type="EMBL" id="GJM64472.1"/>
    </source>
</evidence>
<dbReference type="InterPro" id="IPR050347">
    <property type="entry name" value="Bact_Beta-galactosidase"/>
</dbReference>
<keyword evidence="7" id="KW-0326">Glycosidase</keyword>
<comment type="cofactor">
    <cofactor evidence="2">
        <name>Ca(2+)</name>
        <dbReference type="ChEBI" id="CHEBI:29108"/>
    </cofactor>
</comment>
<keyword evidence="5" id="KW-0378">Hydrolase</keyword>
<organism evidence="9 10">
    <name type="scientific">Persicobacter diffluens</name>
    <dbReference type="NCBI Taxonomy" id="981"/>
    <lineage>
        <taxon>Bacteria</taxon>
        <taxon>Pseudomonadati</taxon>
        <taxon>Bacteroidota</taxon>
        <taxon>Cytophagia</taxon>
        <taxon>Cytophagales</taxon>
        <taxon>Persicobacteraceae</taxon>
        <taxon>Persicobacter</taxon>
    </lineage>
</organism>
<dbReference type="Proteomes" id="UP001310022">
    <property type="component" value="Unassembled WGS sequence"/>
</dbReference>
<evidence type="ECO:0000256" key="6">
    <source>
        <dbReference type="ARBA" id="ARBA00022837"/>
    </source>
</evidence>
<dbReference type="InterPro" id="IPR014718">
    <property type="entry name" value="GH-type_carb-bd"/>
</dbReference>
<evidence type="ECO:0000256" key="4">
    <source>
        <dbReference type="ARBA" id="ARBA00012756"/>
    </source>
</evidence>
<dbReference type="AlphaFoldDB" id="A0AAN4W541"/>
<evidence type="ECO:0000256" key="2">
    <source>
        <dbReference type="ARBA" id="ARBA00001913"/>
    </source>
</evidence>
<evidence type="ECO:0000313" key="10">
    <source>
        <dbReference type="Proteomes" id="UP001310022"/>
    </source>
</evidence>
<evidence type="ECO:0000259" key="8">
    <source>
        <dbReference type="SMART" id="SM01038"/>
    </source>
</evidence>
<dbReference type="EC" id="3.2.1.23" evidence="4"/>
<dbReference type="InterPro" id="IPR004199">
    <property type="entry name" value="B-gal_small/dom_5"/>
</dbReference>
<dbReference type="EMBL" id="BQKE01000005">
    <property type="protein sequence ID" value="GJM64472.1"/>
    <property type="molecule type" value="Genomic_DNA"/>
</dbReference>
<dbReference type="GO" id="GO:0004565">
    <property type="term" value="F:beta-galactosidase activity"/>
    <property type="evidence" value="ECO:0007669"/>
    <property type="project" value="UniProtKB-EC"/>
</dbReference>
<evidence type="ECO:0000256" key="5">
    <source>
        <dbReference type="ARBA" id="ARBA00022801"/>
    </source>
</evidence>
<evidence type="ECO:0000256" key="3">
    <source>
        <dbReference type="ARBA" id="ARBA00011245"/>
    </source>
</evidence>
<dbReference type="Gene3D" id="2.70.98.10">
    <property type="match status" value="1"/>
</dbReference>
<dbReference type="SMART" id="SM01038">
    <property type="entry name" value="Bgal_small_N"/>
    <property type="match status" value="1"/>
</dbReference>
<dbReference type="InterPro" id="IPR013783">
    <property type="entry name" value="Ig-like_fold"/>
</dbReference>
<dbReference type="Pfam" id="PF02929">
    <property type="entry name" value="Bgal_small_N"/>
    <property type="match status" value="1"/>
</dbReference>
<evidence type="ECO:0000256" key="1">
    <source>
        <dbReference type="ARBA" id="ARBA00001412"/>
    </source>
</evidence>
<comment type="catalytic activity">
    <reaction evidence="1">
        <text>Hydrolysis of terminal non-reducing beta-D-galactose residues in beta-D-galactosides.</text>
        <dbReference type="EC" id="3.2.1.23"/>
    </reaction>
</comment>
<sequence length="280" mass="32736">MNKGEFEIFNEYFFKNLSDVEMVITAFDQGKKVGVYRNTSLRISPQQRKIWQWDQWEKVKRKGVQWLNFDVVSAGNVIAQEQVVVQFPMAFQATQMKVDHLSEQELSKDRLKLSLNEKGQIASITFDGKALLAQPLTFNFWRRTIDNDYGYQLDQHSKIWKDLQNNLVLTQQIQLENGWRLSWHADGVCQIDQSIILVGDQQIKISTQFLPLQKDLPLMPRFGLKTAINKDFSKVKYIGRGPYENYIDRNSGAFLGHYEQSVAEFYVPYVRPQEYGHRTV</sequence>
<dbReference type="GO" id="GO:0005990">
    <property type="term" value="P:lactose catabolic process"/>
    <property type="evidence" value="ECO:0007669"/>
    <property type="project" value="TreeGrafter"/>
</dbReference>
<dbReference type="SUPFAM" id="SSF49303">
    <property type="entry name" value="beta-Galactosidase/glucuronidase domain"/>
    <property type="match status" value="1"/>
</dbReference>
<accession>A0AAN4W541</accession>
<dbReference type="InterPro" id="IPR011013">
    <property type="entry name" value="Gal_mutarotase_sf_dom"/>
</dbReference>
<proteinExistence type="predicted"/>
<keyword evidence="10" id="KW-1185">Reference proteome</keyword>